<evidence type="ECO:0000313" key="5">
    <source>
        <dbReference type="Proteomes" id="UP000501076"/>
    </source>
</evidence>
<dbReference type="InterPro" id="IPR011006">
    <property type="entry name" value="CheY-like_superfamily"/>
</dbReference>
<dbReference type="Gene3D" id="3.40.50.2300">
    <property type="match status" value="1"/>
</dbReference>
<evidence type="ECO:0000256" key="1">
    <source>
        <dbReference type="PROSITE-ProRule" id="PRU00169"/>
    </source>
</evidence>
<dbReference type="PANTHER" id="PTHR37299:SF1">
    <property type="entry name" value="STAGE 0 SPORULATION PROTEIN A HOMOLOG"/>
    <property type="match status" value="1"/>
</dbReference>
<name>A0A6M6DMT6_PRIMG</name>
<keyword evidence="1" id="KW-0597">Phosphoprotein</keyword>
<feature type="domain" description="HTH LytTR-type" evidence="3">
    <location>
        <begin position="133"/>
        <end position="241"/>
    </location>
</feature>
<dbReference type="GO" id="GO:0000156">
    <property type="term" value="F:phosphorelay response regulator activity"/>
    <property type="evidence" value="ECO:0007669"/>
    <property type="project" value="InterPro"/>
</dbReference>
<dbReference type="SMART" id="SM00850">
    <property type="entry name" value="LytTR"/>
    <property type="match status" value="1"/>
</dbReference>
<dbReference type="Proteomes" id="UP000501076">
    <property type="component" value="Plasmid pFDU301E"/>
</dbReference>
<protein>
    <submittedName>
        <fullName evidence="4">Response regulator</fullName>
    </submittedName>
</protein>
<dbReference type="SUPFAM" id="SSF52172">
    <property type="entry name" value="CheY-like"/>
    <property type="match status" value="1"/>
</dbReference>
<dbReference type="EMBL" id="CP045267">
    <property type="protein sequence ID" value="QJX74666.1"/>
    <property type="molecule type" value="Genomic_DNA"/>
</dbReference>
<accession>A0A6M6DMT6</accession>
<dbReference type="InterPro" id="IPR046947">
    <property type="entry name" value="LytR-like"/>
</dbReference>
<feature type="modified residue" description="4-aspartylphosphate" evidence="1">
    <location>
        <position position="53"/>
    </location>
</feature>
<evidence type="ECO:0000259" key="2">
    <source>
        <dbReference type="PROSITE" id="PS50110"/>
    </source>
</evidence>
<dbReference type="PROSITE" id="PS50110">
    <property type="entry name" value="RESPONSE_REGULATORY"/>
    <property type="match status" value="1"/>
</dbReference>
<feature type="domain" description="Response regulatory" evidence="2">
    <location>
        <begin position="3"/>
        <end position="116"/>
    </location>
</feature>
<evidence type="ECO:0000259" key="3">
    <source>
        <dbReference type="PROSITE" id="PS50930"/>
    </source>
</evidence>
<dbReference type="AlphaFoldDB" id="A0A6M6DMT6"/>
<geneLocation type="plasmid" evidence="5">
    <name>pfdu301e</name>
</geneLocation>
<dbReference type="PROSITE" id="PS50930">
    <property type="entry name" value="HTH_LYTTR"/>
    <property type="match status" value="1"/>
</dbReference>
<organism evidence="4 5">
    <name type="scientific">Priestia megaterium</name>
    <name type="common">Bacillus megaterium</name>
    <dbReference type="NCBI Taxonomy" id="1404"/>
    <lineage>
        <taxon>Bacteria</taxon>
        <taxon>Bacillati</taxon>
        <taxon>Bacillota</taxon>
        <taxon>Bacilli</taxon>
        <taxon>Bacillales</taxon>
        <taxon>Bacillaceae</taxon>
        <taxon>Priestia</taxon>
    </lineage>
</organism>
<keyword evidence="4" id="KW-0614">Plasmid</keyword>
<dbReference type="Pfam" id="PF04397">
    <property type="entry name" value="LytTR"/>
    <property type="match status" value="1"/>
</dbReference>
<dbReference type="RefSeq" id="WP_171776388.1">
    <property type="nucleotide sequence ID" value="NZ_CP045267.1"/>
</dbReference>
<dbReference type="InterPro" id="IPR001789">
    <property type="entry name" value="Sig_transdc_resp-reg_receiver"/>
</dbReference>
<dbReference type="Gene3D" id="2.40.50.1020">
    <property type="entry name" value="LytTr DNA-binding domain"/>
    <property type="match status" value="1"/>
</dbReference>
<proteinExistence type="predicted"/>
<dbReference type="GO" id="GO:0003677">
    <property type="term" value="F:DNA binding"/>
    <property type="evidence" value="ECO:0007669"/>
    <property type="project" value="InterPro"/>
</dbReference>
<reference evidence="4 5" key="1">
    <citation type="submission" date="2019-10" db="EMBL/GenBank/DDBJ databases">
        <title>Complete genome sequences for adaption low water activity.</title>
        <authorList>
            <person name="Zhao L."/>
            <person name="Zhong J."/>
        </authorList>
    </citation>
    <scope>NUCLEOTIDE SEQUENCE [LARGE SCALE GENOMIC DNA]</scope>
    <source>
        <strain evidence="4 5">FDU301</strain>
        <plasmid evidence="5">pfdu301e</plasmid>
    </source>
</reference>
<sequence>MFSALIIEDNLRIQEELENSVEKLGVDVVGKVSCEEDAKAVITENNPDVIFCDINLPDFNGFSFAEQLKLIYPSIEVVFITGYTEFAHKAFEIQAIDYLTKPFSYERLKECVKRLHSHFNKEKNQKSMQLDLLPIKSNKGINFLETNNIIYISSEGKFSTIISIDSGKYKEIKTSETLKSIEERLDPNRFARTHKSFIVNLSQVNRIEPSGQTNLIFFKSCSDMAYLSKNYMLTLYKKLNFR</sequence>
<dbReference type="PANTHER" id="PTHR37299">
    <property type="entry name" value="TRANSCRIPTIONAL REGULATOR-RELATED"/>
    <property type="match status" value="1"/>
</dbReference>
<dbReference type="SMART" id="SM00448">
    <property type="entry name" value="REC"/>
    <property type="match status" value="1"/>
</dbReference>
<dbReference type="Pfam" id="PF00072">
    <property type="entry name" value="Response_reg"/>
    <property type="match status" value="1"/>
</dbReference>
<dbReference type="InterPro" id="IPR007492">
    <property type="entry name" value="LytTR_DNA-bd_dom"/>
</dbReference>
<evidence type="ECO:0000313" key="4">
    <source>
        <dbReference type="EMBL" id="QJX74666.1"/>
    </source>
</evidence>
<gene>
    <name evidence="4" type="ORF">FDZ14_00175</name>
</gene>